<dbReference type="AlphaFoldDB" id="A0AAP0KQ31"/>
<dbReference type="Proteomes" id="UP001417504">
    <property type="component" value="Unassembled WGS sequence"/>
</dbReference>
<reference evidence="2 3" key="1">
    <citation type="submission" date="2024-01" db="EMBL/GenBank/DDBJ databases">
        <title>Genome assemblies of Stephania.</title>
        <authorList>
            <person name="Yang L."/>
        </authorList>
    </citation>
    <scope>NUCLEOTIDE SEQUENCE [LARGE SCALE GENOMIC DNA]</scope>
    <source>
        <strain evidence="2">QJT</strain>
        <tissue evidence="2">Leaf</tissue>
    </source>
</reference>
<name>A0AAP0KQ31_9MAGN</name>
<comment type="caution">
    <text evidence="2">The sequence shown here is derived from an EMBL/GenBank/DDBJ whole genome shotgun (WGS) entry which is preliminary data.</text>
</comment>
<proteinExistence type="predicted"/>
<accession>A0AAP0KQ31</accession>
<sequence>MYVKIKSMQLQFLKNNQSNIRLELYRGLQDARAARETSAENVARRTILPSSYIESPRDMHHRYQDVMALVPRVARNTKRQTSEGS</sequence>
<gene>
    <name evidence="2" type="ORF">Sjap_003002</name>
</gene>
<feature type="domain" description="Helitron helicase-like" evidence="1">
    <location>
        <begin position="1"/>
        <end position="72"/>
    </location>
</feature>
<dbReference type="Pfam" id="PF14214">
    <property type="entry name" value="Helitron_like_N"/>
    <property type="match status" value="1"/>
</dbReference>
<dbReference type="InterPro" id="IPR025476">
    <property type="entry name" value="Helitron_helicase-like"/>
</dbReference>
<dbReference type="EMBL" id="JBBNAE010000001">
    <property type="protein sequence ID" value="KAK9155522.1"/>
    <property type="molecule type" value="Genomic_DNA"/>
</dbReference>
<evidence type="ECO:0000313" key="3">
    <source>
        <dbReference type="Proteomes" id="UP001417504"/>
    </source>
</evidence>
<keyword evidence="3" id="KW-1185">Reference proteome</keyword>
<protein>
    <recommendedName>
        <fullName evidence="1">Helitron helicase-like domain-containing protein</fullName>
    </recommendedName>
</protein>
<evidence type="ECO:0000259" key="1">
    <source>
        <dbReference type="Pfam" id="PF14214"/>
    </source>
</evidence>
<organism evidence="2 3">
    <name type="scientific">Stephania japonica</name>
    <dbReference type="NCBI Taxonomy" id="461633"/>
    <lineage>
        <taxon>Eukaryota</taxon>
        <taxon>Viridiplantae</taxon>
        <taxon>Streptophyta</taxon>
        <taxon>Embryophyta</taxon>
        <taxon>Tracheophyta</taxon>
        <taxon>Spermatophyta</taxon>
        <taxon>Magnoliopsida</taxon>
        <taxon>Ranunculales</taxon>
        <taxon>Menispermaceae</taxon>
        <taxon>Menispermoideae</taxon>
        <taxon>Cissampelideae</taxon>
        <taxon>Stephania</taxon>
    </lineage>
</organism>
<evidence type="ECO:0000313" key="2">
    <source>
        <dbReference type="EMBL" id="KAK9155522.1"/>
    </source>
</evidence>